<sequence length="322" mass="34894">MIGEVFLDALIDSLIVLAFLLPINFIIALAEPHLAGKIKLKGKAAPLVGVTVGLFPQCGFSVVATDLYQKRHITVGTLLGVYLATSDEALPIFLAAGERAIDILPILALKFVIGLLVGYTADLVFSKSRARVEAHNAECEHEPEVHLGCCGHSIEDDEEKSEHDHAHCDEPCGEEKELAAKNRKHKIRQYLLHPLEHSAKIFVYIFVINVIFGLIIHFVGEDTLMDFLSANRYVAPLFAVIVGAIPNCASSVVISNLYLMGGLGFGATVGGLLMNAGIGFAVLFRNRKAWKENLAIFGTMFAVSLAFAYILSAAFSFGTLNI</sequence>
<evidence type="ECO:0000313" key="2">
    <source>
        <dbReference type="EMBL" id="HIU20811.1"/>
    </source>
</evidence>
<keyword evidence="1" id="KW-0812">Transmembrane</keyword>
<keyword evidence="1" id="KW-1133">Transmembrane helix</keyword>
<keyword evidence="1" id="KW-0472">Membrane</keyword>
<dbReference type="InterPro" id="IPR021552">
    <property type="entry name" value="ArsP_2"/>
</dbReference>
<accession>A0A9D1L1P5</accession>
<organism evidence="2 3">
    <name type="scientific">Candidatus Limadaptatus stercorigallinarum</name>
    <dbReference type="NCBI Taxonomy" id="2840845"/>
    <lineage>
        <taxon>Bacteria</taxon>
        <taxon>Bacillati</taxon>
        <taxon>Bacillota</taxon>
        <taxon>Clostridia</taxon>
        <taxon>Eubacteriales</taxon>
        <taxon>Candidatus Limadaptatus</taxon>
    </lineage>
</organism>
<dbReference type="Proteomes" id="UP000824088">
    <property type="component" value="Unassembled WGS sequence"/>
</dbReference>
<comment type="caution">
    <text evidence="2">The sequence shown here is derived from an EMBL/GenBank/DDBJ whole genome shotgun (WGS) entry which is preliminary data.</text>
</comment>
<feature type="transmembrane region" description="Helical" evidence="1">
    <location>
        <begin position="233"/>
        <end position="259"/>
    </location>
</feature>
<reference evidence="2" key="1">
    <citation type="submission" date="2020-10" db="EMBL/GenBank/DDBJ databases">
        <authorList>
            <person name="Gilroy R."/>
        </authorList>
    </citation>
    <scope>NUCLEOTIDE SEQUENCE</scope>
    <source>
        <strain evidence="2">1063</strain>
    </source>
</reference>
<reference evidence="2" key="2">
    <citation type="journal article" date="2021" name="PeerJ">
        <title>Extensive microbial diversity within the chicken gut microbiome revealed by metagenomics and culture.</title>
        <authorList>
            <person name="Gilroy R."/>
            <person name="Ravi A."/>
            <person name="Getino M."/>
            <person name="Pursley I."/>
            <person name="Horton D.L."/>
            <person name="Alikhan N.F."/>
            <person name="Baker D."/>
            <person name="Gharbi K."/>
            <person name="Hall N."/>
            <person name="Watson M."/>
            <person name="Adriaenssens E.M."/>
            <person name="Foster-Nyarko E."/>
            <person name="Jarju S."/>
            <person name="Secka A."/>
            <person name="Antonio M."/>
            <person name="Oren A."/>
            <person name="Chaudhuri R.R."/>
            <person name="La Ragione R."/>
            <person name="Hildebrand F."/>
            <person name="Pallen M.J."/>
        </authorList>
    </citation>
    <scope>NUCLEOTIDE SEQUENCE</scope>
    <source>
        <strain evidence="2">1063</strain>
    </source>
</reference>
<protein>
    <submittedName>
        <fullName evidence="2">Arsenic efflux protein</fullName>
    </submittedName>
</protein>
<dbReference type="Pfam" id="PF11449">
    <property type="entry name" value="ArsP_2"/>
    <property type="match status" value="2"/>
</dbReference>
<feature type="transmembrane region" description="Helical" evidence="1">
    <location>
        <begin position="265"/>
        <end position="284"/>
    </location>
</feature>
<dbReference type="AlphaFoldDB" id="A0A9D1L1P5"/>
<evidence type="ECO:0000313" key="3">
    <source>
        <dbReference type="Proteomes" id="UP000824088"/>
    </source>
</evidence>
<feature type="transmembrane region" description="Helical" evidence="1">
    <location>
        <begin position="296"/>
        <end position="317"/>
    </location>
</feature>
<feature type="transmembrane region" description="Helical" evidence="1">
    <location>
        <begin position="201"/>
        <end position="221"/>
    </location>
</feature>
<gene>
    <name evidence="2" type="ORF">IAD51_01000</name>
</gene>
<evidence type="ECO:0000256" key="1">
    <source>
        <dbReference type="SAM" id="Phobius"/>
    </source>
</evidence>
<name>A0A9D1L1P5_9FIRM</name>
<dbReference type="NCBIfam" id="NF037962">
    <property type="entry name" value="arsenic_eff"/>
    <property type="match status" value="1"/>
</dbReference>
<feature type="transmembrane region" description="Helical" evidence="1">
    <location>
        <begin position="103"/>
        <end position="121"/>
    </location>
</feature>
<feature type="transmembrane region" description="Helical" evidence="1">
    <location>
        <begin position="6"/>
        <end position="30"/>
    </location>
</feature>
<proteinExistence type="predicted"/>
<dbReference type="EMBL" id="DVMN01000015">
    <property type="protein sequence ID" value="HIU20811.1"/>
    <property type="molecule type" value="Genomic_DNA"/>
</dbReference>